<gene>
    <name evidence="1" type="ORF">SAMN02927900_06285</name>
</gene>
<evidence type="ECO:0000313" key="2">
    <source>
        <dbReference type="Proteomes" id="UP000199542"/>
    </source>
</evidence>
<sequence length="81" mass="8961">MNSDIWERSIELIDCDDHFRTVKNTREAVAFLMTSWPGHKGPAYAAARKACLQALEGEKPDIDPQTAFIAAAEESGILRAN</sequence>
<evidence type="ECO:0008006" key="3">
    <source>
        <dbReference type="Google" id="ProtNLM"/>
    </source>
</evidence>
<dbReference type="RefSeq" id="WP_092588625.1">
    <property type="nucleotide sequence ID" value="NZ_FMTM01000019.1"/>
</dbReference>
<reference evidence="1 2" key="1">
    <citation type="submission" date="2016-10" db="EMBL/GenBank/DDBJ databases">
        <authorList>
            <person name="de Groot N.N."/>
        </authorList>
    </citation>
    <scope>NUCLEOTIDE SEQUENCE [LARGE SCALE GENOMIC DNA]</scope>
    <source>
        <strain evidence="1 2">CGMCC 1.3401</strain>
    </source>
</reference>
<organism evidence="1 2">
    <name type="scientific">Rhizobium mongolense subsp. loessense</name>
    <dbReference type="NCBI Taxonomy" id="158890"/>
    <lineage>
        <taxon>Bacteria</taxon>
        <taxon>Pseudomonadati</taxon>
        <taxon>Pseudomonadota</taxon>
        <taxon>Alphaproteobacteria</taxon>
        <taxon>Hyphomicrobiales</taxon>
        <taxon>Rhizobiaceae</taxon>
        <taxon>Rhizobium/Agrobacterium group</taxon>
        <taxon>Rhizobium</taxon>
    </lineage>
</organism>
<dbReference type="AlphaFoldDB" id="A0A1G4U785"/>
<dbReference type="EMBL" id="FMTM01000019">
    <property type="protein sequence ID" value="SCW89431.1"/>
    <property type="molecule type" value="Genomic_DNA"/>
</dbReference>
<name>A0A1G4U785_9HYPH</name>
<proteinExistence type="predicted"/>
<evidence type="ECO:0000313" key="1">
    <source>
        <dbReference type="EMBL" id="SCW89431.1"/>
    </source>
</evidence>
<dbReference type="Proteomes" id="UP000199542">
    <property type="component" value="Unassembled WGS sequence"/>
</dbReference>
<dbReference type="Gene3D" id="6.10.250.730">
    <property type="match status" value="1"/>
</dbReference>
<accession>A0A1G4U785</accession>
<dbReference type="InterPro" id="IPR010385">
    <property type="entry name" value="DUF982"/>
</dbReference>
<protein>
    <recommendedName>
        <fullName evidence="3">DUF982 domain-containing protein</fullName>
    </recommendedName>
</protein>
<dbReference type="Pfam" id="PF06169">
    <property type="entry name" value="DUF982"/>
    <property type="match status" value="1"/>
</dbReference>